<evidence type="ECO:0000313" key="1">
    <source>
        <dbReference type="EMBL" id="KAI3826927.1"/>
    </source>
</evidence>
<organism evidence="1 2">
    <name type="scientific">Smallanthus sonchifolius</name>
    <dbReference type="NCBI Taxonomy" id="185202"/>
    <lineage>
        <taxon>Eukaryota</taxon>
        <taxon>Viridiplantae</taxon>
        <taxon>Streptophyta</taxon>
        <taxon>Embryophyta</taxon>
        <taxon>Tracheophyta</taxon>
        <taxon>Spermatophyta</taxon>
        <taxon>Magnoliopsida</taxon>
        <taxon>eudicotyledons</taxon>
        <taxon>Gunneridae</taxon>
        <taxon>Pentapetalae</taxon>
        <taxon>asterids</taxon>
        <taxon>campanulids</taxon>
        <taxon>Asterales</taxon>
        <taxon>Asteraceae</taxon>
        <taxon>Asteroideae</taxon>
        <taxon>Heliantheae alliance</taxon>
        <taxon>Millerieae</taxon>
        <taxon>Smallanthus</taxon>
    </lineage>
</organism>
<accession>A0ACB9K3U9</accession>
<evidence type="ECO:0000313" key="2">
    <source>
        <dbReference type="Proteomes" id="UP001056120"/>
    </source>
</evidence>
<proteinExistence type="predicted"/>
<gene>
    <name evidence="1" type="ORF">L1987_00987</name>
</gene>
<dbReference type="Proteomes" id="UP001056120">
    <property type="component" value="Linkage Group LG01"/>
</dbReference>
<reference evidence="2" key="1">
    <citation type="journal article" date="2022" name="Mol. Ecol. Resour.">
        <title>The genomes of chicory, endive, great burdock and yacon provide insights into Asteraceae palaeo-polyploidization history and plant inulin production.</title>
        <authorList>
            <person name="Fan W."/>
            <person name="Wang S."/>
            <person name="Wang H."/>
            <person name="Wang A."/>
            <person name="Jiang F."/>
            <person name="Liu H."/>
            <person name="Zhao H."/>
            <person name="Xu D."/>
            <person name="Zhang Y."/>
        </authorList>
    </citation>
    <scope>NUCLEOTIDE SEQUENCE [LARGE SCALE GENOMIC DNA]</scope>
    <source>
        <strain evidence="2">cv. Yunnan</strain>
    </source>
</reference>
<protein>
    <submittedName>
        <fullName evidence="1">Uncharacterized protein</fullName>
    </submittedName>
</protein>
<sequence>MYPLIHFVTSSSTSVTANFNLFIVHHPIVLQQLIILLHSSPNHHAQVGALWLFIWKFLVVIGAHVIMLFGSSWSSRYHALLLLPSSYHSLCSIAIPVFGSS</sequence>
<reference evidence="1 2" key="2">
    <citation type="journal article" date="2022" name="Mol. Ecol. Resour.">
        <title>The genomes of chicory, endive, great burdock and yacon provide insights into Asteraceae paleo-polyploidization history and plant inulin production.</title>
        <authorList>
            <person name="Fan W."/>
            <person name="Wang S."/>
            <person name="Wang H."/>
            <person name="Wang A."/>
            <person name="Jiang F."/>
            <person name="Liu H."/>
            <person name="Zhao H."/>
            <person name="Xu D."/>
            <person name="Zhang Y."/>
        </authorList>
    </citation>
    <scope>NUCLEOTIDE SEQUENCE [LARGE SCALE GENOMIC DNA]</scope>
    <source>
        <strain evidence="2">cv. Yunnan</strain>
        <tissue evidence="1">Leaves</tissue>
    </source>
</reference>
<keyword evidence="2" id="KW-1185">Reference proteome</keyword>
<comment type="caution">
    <text evidence="1">The sequence shown here is derived from an EMBL/GenBank/DDBJ whole genome shotgun (WGS) entry which is preliminary data.</text>
</comment>
<name>A0ACB9K3U9_9ASTR</name>
<dbReference type="EMBL" id="CM042018">
    <property type="protein sequence ID" value="KAI3826927.1"/>
    <property type="molecule type" value="Genomic_DNA"/>
</dbReference>